<dbReference type="CDD" id="cd19080">
    <property type="entry name" value="AKR_AKR9A_9B"/>
    <property type="match status" value="1"/>
</dbReference>
<name>A0A832MJX5_UNCEI</name>
<dbReference type="InterPro" id="IPR050523">
    <property type="entry name" value="AKR_Detox_Biosynth"/>
</dbReference>
<evidence type="ECO:0000313" key="3">
    <source>
        <dbReference type="EMBL" id="HGZ41835.1"/>
    </source>
</evidence>
<gene>
    <name evidence="3" type="ORF">ENR23_00130</name>
</gene>
<reference evidence="3" key="1">
    <citation type="journal article" date="2020" name="mSystems">
        <title>Genome- and Community-Level Interaction Insights into Carbon Utilization and Element Cycling Functions of Hydrothermarchaeota in Hydrothermal Sediment.</title>
        <authorList>
            <person name="Zhou Z."/>
            <person name="Liu Y."/>
            <person name="Xu W."/>
            <person name="Pan J."/>
            <person name="Luo Z.H."/>
            <person name="Li M."/>
        </authorList>
    </citation>
    <scope>NUCLEOTIDE SEQUENCE [LARGE SCALE GENOMIC DNA]</scope>
    <source>
        <strain evidence="3">SpSt-381</strain>
    </source>
</reference>
<dbReference type="Gene3D" id="3.20.20.100">
    <property type="entry name" value="NADP-dependent oxidoreductase domain"/>
    <property type="match status" value="1"/>
</dbReference>
<sequence length="346" mass="37664">MRYRLFGRTGLRVSELALGTMTFGEEWGWGAPKDEARRIFDAYAEAGGNFIDTANRYTEGTSERWVGEFVAADRDRFVVATKYTLFDRKGDPNSAGSHRKNLVRSLEASLARLGLPYVDVLWVHAWDELTPVEEVLRGLDDVVRAGKALYVGVSDTPAWVVSRAQAIAELRGWTAFAGLQVEYSLARRDIERELLPMARAHGMAVTVWGALAGGVLTGKYRADRTAEDGAARYAGNPAAQRLGGRYLALGETVRAVAAEAGLSPAQVALAWVRAQDPAILPILGARRVEQVRDALGVTDRALAPEHVARLSAAAPFEPGFPADFLAQPNIRELVHAGMRDAIDAPR</sequence>
<dbReference type="Pfam" id="PF00248">
    <property type="entry name" value="Aldo_ket_red"/>
    <property type="match status" value="1"/>
</dbReference>
<proteinExistence type="predicted"/>
<protein>
    <submittedName>
        <fullName evidence="3">Aldo/keto reductase</fullName>
    </submittedName>
</protein>
<dbReference type="GO" id="GO:0016491">
    <property type="term" value="F:oxidoreductase activity"/>
    <property type="evidence" value="ECO:0007669"/>
    <property type="project" value="UniProtKB-KW"/>
</dbReference>
<organism evidence="3">
    <name type="scientific">Eiseniibacteriota bacterium</name>
    <dbReference type="NCBI Taxonomy" id="2212470"/>
    <lineage>
        <taxon>Bacteria</taxon>
        <taxon>Candidatus Eiseniibacteriota</taxon>
    </lineage>
</organism>
<dbReference type="InterPro" id="IPR036812">
    <property type="entry name" value="NAD(P)_OxRdtase_dom_sf"/>
</dbReference>
<accession>A0A832MJX5</accession>
<dbReference type="AlphaFoldDB" id="A0A832MJX5"/>
<dbReference type="PANTHER" id="PTHR43364">
    <property type="entry name" value="NADH-SPECIFIC METHYLGLYOXAL REDUCTASE-RELATED"/>
    <property type="match status" value="1"/>
</dbReference>
<evidence type="ECO:0000256" key="1">
    <source>
        <dbReference type="ARBA" id="ARBA00023002"/>
    </source>
</evidence>
<evidence type="ECO:0000259" key="2">
    <source>
        <dbReference type="Pfam" id="PF00248"/>
    </source>
</evidence>
<dbReference type="GO" id="GO:0005829">
    <property type="term" value="C:cytosol"/>
    <property type="evidence" value="ECO:0007669"/>
    <property type="project" value="UniProtKB-ARBA"/>
</dbReference>
<dbReference type="PANTHER" id="PTHR43364:SF4">
    <property type="entry name" value="NAD(P)-LINKED OXIDOREDUCTASE SUPERFAMILY PROTEIN"/>
    <property type="match status" value="1"/>
</dbReference>
<dbReference type="EMBL" id="DSQF01000001">
    <property type="protein sequence ID" value="HGZ41835.1"/>
    <property type="molecule type" value="Genomic_DNA"/>
</dbReference>
<comment type="caution">
    <text evidence="3">The sequence shown here is derived from an EMBL/GenBank/DDBJ whole genome shotgun (WGS) entry which is preliminary data.</text>
</comment>
<dbReference type="FunFam" id="3.20.20.100:FF:000004">
    <property type="entry name" value="Oxidoreductase, aldo/keto reductase"/>
    <property type="match status" value="1"/>
</dbReference>
<dbReference type="InterPro" id="IPR023210">
    <property type="entry name" value="NADP_OxRdtase_dom"/>
</dbReference>
<keyword evidence="1" id="KW-0560">Oxidoreductase</keyword>
<feature type="domain" description="NADP-dependent oxidoreductase" evidence="2">
    <location>
        <begin position="15"/>
        <end position="313"/>
    </location>
</feature>
<dbReference type="SUPFAM" id="SSF51430">
    <property type="entry name" value="NAD(P)-linked oxidoreductase"/>
    <property type="match status" value="1"/>
</dbReference>